<comment type="subcellular location">
    <subcellularLocation>
        <location evidence="1">Membrane</location>
        <topology evidence="1">Multi-pass membrane protein</topology>
    </subcellularLocation>
</comment>
<organism evidence="7 8">
    <name type="scientific">Lentinus tigrinus ALCF2SS1-6</name>
    <dbReference type="NCBI Taxonomy" id="1328759"/>
    <lineage>
        <taxon>Eukaryota</taxon>
        <taxon>Fungi</taxon>
        <taxon>Dikarya</taxon>
        <taxon>Basidiomycota</taxon>
        <taxon>Agaricomycotina</taxon>
        <taxon>Agaricomycetes</taxon>
        <taxon>Polyporales</taxon>
        <taxon>Polyporaceae</taxon>
        <taxon>Lentinus</taxon>
    </lineage>
</organism>
<evidence type="ECO:0000256" key="6">
    <source>
        <dbReference type="SAM" id="Phobius"/>
    </source>
</evidence>
<feature type="compositionally biased region" description="Basic and acidic residues" evidence="5">
    <location>
        <begin position="394"/>
        <end position="407"/>
    </location>
</feature>
<dbReference type="PANTHER" id="PTHR12570">
    <property type="match status" value="1"/>
</dbReference>
<feature type="transmembrane region" description="Helical" evidence="6">
    <location>
        <begin position="147"/>
        <end position="166"/>
    </location>
</feature>
<evidence type="ECO:0000313" key="8">
    <source>
        <dbReference type="Proteomes" id="UP000313359"/>
    </source>
</evidence>
<feature type="transmembrane region" description="Helical" evidence="6">
    <location>
        <begin position="248"/>
        <end position="267"/>
    </location>
</feature>
<dbReference type="AlphaFoldDB" id="A0A5C2RWT0"/>
<reference evidence="7" key="1">
    <citation type="journal article" date="2018" name="Genome Biol. Evol.">
        <title>Genomics and development of Lentinus tigrinus, a white-rot wood-decaying mushroom with dimorphic fruiting bodies.</title>
        <authorList>
            <person name="Wu B."/>
            <person name="Xu Z."/>
            <person name="Knudson A."/>
            <person name="Carlson A."/>
            <person name="Chen N."/>
            <person name="Kovaka S."/>
            <person name="LaButti K."/>
            <person name="Lipzen A."/>
            <person name="Pennachio C."/>
            <person name="Riley R."/>
            <person name="Schakwitz W."/>
            <person name="Umezawa K."/>
            <person name="Ohm R.A."/>
            <person name="Grigoriev I.V."/>
            <person name="Nagy L.G."/>
            <person name="Gibbons J."/>
            <person name="Hibbett D."/>
        </authorList>
    </citation>
    <scope>NUCLEOTIDE SEQUENCE [LARGE SCALE GENOMIC DNA]</scope>
    <source>
        <strain evidence="7">ALCF2SS1-6</strain>
    </source>
</reference>
<feature type="transmembrane region" description="Helical" evidence="6">
    <location>
        <begin position="215"/>
        <end position="236"/>
    </location>
</feature>
<dbReference type="GO" id="GO:0016020">
    <property type="term" value="C:membrane"/>
    <property type="evidence" value="ECO:0007669"/>
    <property type="project" value="UniProtKB-SubCell"/>
</dbReference>
<name>A0A5C2RWT0_9APHY</name>
<evidence type="ECO:0000256" key="1">
    <source>
        <dbReference type="ARBA" id="ARBA00004141"/>
    </source>
</evidence>
<keyword evidence="2 6" id="KW-0812">Transmembrane</keyword>
<sequence>MVLEDRYIGLALAVSSSLAIGTSFILTKKGLNQAGEASAYSQATESYTYLRNPIWWAGMSTLIAGEVANFAAYTFAPPILVTPLGALSVIIGAILASFLLNEELGHLGRVGCSLCLLGSLIIVLHAPPDKDVQTVDEILHFALQPGFMMYCFTVLVFSLVMIYLVVPKYGRTNPIVYISICSLVGSVSVMAIKGFGVAVKLTLSGNNQFSHPSTYVFGITVAFCILVQMNYFNKALDTFSTNVVNPMYYVGFSTATIFASVILFQGFNNDDPANSISLLAGFIVTFLGVHLLEISRKPDLAGAPHPHHSALESGLMNPRLSIHGRMSIDGWNGAAGTPIGGTMPFSPAHGRRSSLYRNQSQTLFHAFEDDEEGDADGLGLDTLHEAEDDELEADERTALRSGRRERFGNGNGNGHAGVFGAHGTGSRSGSHTPRDSVGRRSPRG</sequence>
<evidence type="ECO:0000256" key="2">
    <source>
        <dbReference type="ARBA" id="ARBA00022692"/>
    </source>
</evidence>
<keyword evidence="3 6" id="KW-1133">Transmembrane helix</keyword>
<proteinExistence type="predicted"/>
<feature type="transmembrane region" description="Helical" evidence="6">
    <location>
        <begin position="273"/>
        <end position="292"/>
    </location>
</feature>
<dbReference type="PANTHER" id="PTHR12570:SF85">
    <property type="entry name" value="DUF803 DOMAIN MEMBRANE PROTEIN (AFU_ORTHOLOGUE AFUA_1G15880)"/>
    <property type="match status" value="1"/>
</dbReference>
<dbReference type="EMBL" id="ML122294">
    <property type="protein sequence ID" value="RPD55530.1"/>
    <property type="molecule type" value="Genomic_DNA"/>
</dbReference>
<evidence type="ECO:0000256" key="3">
    <source>
        <dbReference type="ARBA" id="ARBA00022989"/>
    </source>
</evidence>
<dbReference type="InterPro" id="IPR008521">
    <property type="entry name" value="Mg_trans_NIPA"/>
</dbReference>
<feature type="transmembrane region" description="Helical" evidence="6">
    <location>
        <begin position="107"/>
        <end position="127"/>
    </location>
</feature>
<evidence type="ECO:0000256" key="5">
    <source>
        <dbReference type="SAM" id="MobiDB-lite"/>
    </source>
</evidence>
<feature type="region of interest" description="Disordered" evidence="5">
    <location>
        <begin position="388"/>
        <end position="444"/>
    </location>
</feature>
<keyword evidence="4 6" id="KW-0472">Membrane</keyword>
<evidence type="ECO:0000256" key="4">
    <source>
        <dbReference type="ARBA" id="ARBA00023136"/>
    </source>
</evidence>
<dbReference type="InterPro" id="IPR037185">
    <property type="entry name" value="EmrE-like"/>
</dbReference>
<feature type="transmembrane region" description="Helical" evidence="6">
    <location>
        <begin position="6"/>
        <end position="26"/>
    </location>
</feature>
<protein>
    <submittedName>
        <fullName evidence="7">DUF803-domain-containing protein</fullName>
    </submittedName>
</protein>
<evidence type="ECO:0000313" key="7">
    <source>
        <dbReference type="EMBL" id="RPD55530.1"/>
    </source>
</evidence>
<dbReference type="OrthoDB" id="6428174at2759"/>
<feature type="transmembrane region" description="Helical" evidence="6">
    <location>
        <begin position="175"/>
        <end position="195"/>
    </location>
</feature>
<feature type="transmembrane region" description="Helical" evidence="6">
    <location>
        <begin position="79"/>
        <end position="100"/>
    </location>
</feature>
<feature type="compositionally biased region" description="Gly residues" evidence="5">
    <location>
        <begin position="409"/>
        <end position="423"/>
    </location>
</feature>
<dbReference type="GO" id="GO:0015095">
    <property type="term" value="F:magnesium ion transmembrane transporter activity"/>
    <property type="evidence" value="ECO:0007669"/>
    <property type="project" value="InterPro"/>
</dbReference>
<dbReference type="Proteomes" id="UP000313359">
    <property type="component" value="Unassembled WGS sequence"/>
</dbReference>
<dbReference type="SUPFAM" id="SSF103481">
    <property type="entry name" value="Multidrug resistance efflux transporter EmrE"/>
    <property type="match status" value="1"/>
</dbReference>
<accession>A0A5C2RWT0</accession>
<gene>
    <name evidence="7" type="ORF">L227DRAFT_579502</name>
</gene>
<dbReference type="Pfam" id="PF05653">
    <property type="entry name" value="Mg_trans_NIPA"/>
    <property type="match status" value="1"/>
</dbReference>
<keyword evidence="8" id="KW-1185">Reference proteome</keyword>